<gene>
    <name evidence="14" type="ORF">VFPPC_10406</name>
</gene>
<dbReference type="InterPro" id="IPR041447">
    <property type="entry name" value="Mannosidase_ig"/>
</dbReference>
<accession>A0A179F1M6</accession>
<dbReference type="GeneID" id="28852777"/>
<evidence type="ECO:0000313" key="15">
    <source>
        <dbReference type="Proteomes" id="UP000078397"/>
    </source>
</evidence>
<evidence type="ECO:0000256" key="3">
    <source>
        <dbReference type="ARBA" id="ARBA00012754"/>
    </source>
</evidence>
<dbReference type="Pfam" id="PF00703">
    <property type="entry name" value="Glyco_hydro_2"/>
    <property type="match status" value="1"/>
</dbReference>
<dbReference type="Gene3D" id="2.60.120.260">
    <property type="entry name" value="Galactose-binding domain-like"/>
    <property type="match status" value="1"/>
</dbReference>
<evidence type="ECO:0000256" key="2">
    <source>
        <dbReference type="ARBA" id="ARBA00004740"/>
    </source>
</evidence>
<dbReference type="InterPro" id="IPR054593">
    <property type="entry name" value="Beta-mannosidase-like_N2"/>
</dbReference>
<keyword evidence="5" id="KW-0119">Carbohydrate metabolism</keyword>
<dbReference type="InterPro" id="IPR008979">
    <property type="entry name" value="Galactose-bd-like_sf"/>
</dbReference>
<evidence type="ECO:0000256" key="4">
    <source>
        <dbReference type="ARBA" id="ARBA00022801"/>
    </source>
</evidence>
<dbReference type="PANTHER" id="PTHR43730:SF1">
    <property type="entry name" value="BETA-MANNOSIDASE"/>
    <property type="match status" value="1"/>
</dbReference>
<dbReference type="Pfam" id="PF22666">
    <property type="entry name" value="Glyco_hydro_2_N2"/>
    <property type="match status" value="1"/>
</dbReference>
<dbReference type="OrthoDB" id="2866996at2759"/>
<keyword evidence="15" id="KW-1185">Reference proteome</keyword>
<dbReference type="GO" id="GO:0004567">
    <property type="term" value="F:beta-mannosidase activity"/>
    <property type="evidence" value="ECO:0007669"/>
    <property type="project" value="UniProtKB-EC"/>
</dbReference>
<dbReference type="InterPro" id="IPR050887">
    <property type="entry name" value="Beta-mannosidase_GH2"/>
</dbReference>
<sequence length="871" mass="100365">MGRTALASTLIVEDMVSKIRTRQHIDAGWEFAQANSDALFRHVSQFPTVNHLDLMHHGLIPDPRKDLNYQKVQWVGEKEWIYKTTFDFFGATSSSQDAHHVLVFEGLDTHCRIRLNGEHLLRTDNMFLEYRIDVTDKILHGTNNLELYFESTFLVGKKLEKDQGFKNRFWNGDSSRMNTRKVPCHYGWDWGPTLLTAGPWRPIYVESYLTRISDLHIDVEVADSLDLARVTVNLKLEGSLAETAVSKIELFEPSGRKILEDKVASRRPHTFVVNKPCLWYPLGYGDQALYTVRATIEGGADIVSKRIGLRLCELIQRPIPGQKGLTFFFRINNIPIYSQGTDWIPPDVFLPRMTPERYRSWLTWAAEGNQNMIRVWGGGIYEDDVFYDTCDELGILIWQDYMLGCGAYPFHQYLLDSIKAEAEYNVTRMRHHPCIVLWCGNNEDYMFAEIYKLDYDKFDDNPQNWIKTNFPGRYYYEVTLKEVSEKLSPRVPYHLSSPYGGSHSNSPLEGDIHSWQVWMADQPRYPYQDYEKLTGRFVSEFGMKSFPCTRTINALITDPKQQHHQSNVMDAWHMAPEDQRTLSMYLIDNVRHDNDLDSYAWATQLIQAESTDYSSRAFRRLWRGPGKEECAGCLIWQLNDCFPAVSWSLLDSNMRPKMAYFVAKRNYQSLLVGATRRVSEKKANEFTHVDIVRETHAELWASNLSVETVEADIEVAFVTIANGDCVQRTITAVTLAPNRSTELELVKFPKLYQASPRSLVVSVRLLERDTKQVLARYIEFPQPLRHHEFRDATVLVRQVDELSWSVSVSNGVAKAIELYVDTEDDGIADACVFSDNCLNLVPGDEQVVKLKVRDSVKIPKGGIVIKERHYC</sequence>
<dbReference type="Pfam" id="PF17786">
    <property type="entry name" value="Mannosidase_ig"/>
    <property type="match status" value="1"/>
</dbReference>
<keyword evidence="4" id="KW-0378">Hydrolase</keyword>
<evidence type="ECO:0000256" key="5">
    <source>
        <dbReference type="ARBA" id="ARBA00023277"/>
    </source>
</evidence>
<dbReference type="InterPro" id="IPR006102">
    <property type="entry name" value="Ig-like_GH2"/>
</dbReference>
<comment type="caution">
    <text evidence="14">The sequence shown here is derived from an EMBL/GenBank/DDBJ whole genome shotgun (WGS) entry which is preliminary data.</text>
</comment>
<feature type="domain" description="Mannosidase Ig/CBM-like" evidence="12">
    <location>
        <begin position="696"/>
        <end position="786"/>
    </location>
</feature>
<dbReference type="EC" id="3.2.1.25" evidence="3"/>
<evidence type="ECO:0000313" key="14">
    <source>
        <dbReference type="EMBL" id="OAQ59347.1"/>
    </source>
</evidence>
<dbReference type="InterPro" id="IPR036156">
    <property type="entry name" value="Beta-gal/glucu_dom_sf"/>
</dbReference>
<dbReference type="Gene3D" id="3.20.20.80">
    <property type="entry name" value="Glycosidases"/>
    <property type="match status" value="1"/>
</dbReference>
<dbReference type="SUPFAM" id="SSF51445">
    <property type="entry name" value="(Trans)glycosidases"/>
    <property type="match status" value="1"/>
</dbReference>
<evidence type="ECO:0000259" key="12">
    <source>
        <dbReference type="Pfam" id="PF17786"/>
    </source>
</evidence>
<evidence type="ECO:0000256" key="7">
    <source>
        <dbReference type="ARBA" id="ARBA00023326"/>
    </source>
</evidence>
<dbReference type="PANTHER" id="PTHR43730">
    <property type="entry name" value="BETA-MANNOSIDASE"/>
    <property type="match status" value="1"/>
</dbReference>
<evidence type="ECO:0000259" key="13">
    <source>
        <dbReference type="Pfam" id="PF22666"/>
    </source>
</evidence>
<comment type="catalytic activity">
    <reaction evidence="1">
        <text>Hydrolysis of terminal, non-reducing beta-D-mannose residues in beta-D-mannosides.</text>
        <dbReference type="EC" id="3.2.1.25"/>
    </reaction>
</comment>
<dbReference type="GO" id="GO:0006516">
    <property type="term" value="P:glycoprotein catabolic process"/>
    <property type="evidence" value="ECO:0007669"/>
    <property type="project" value="TreeGrafter"/>
</dbReference>
<dbReference type="SUPFAM" id="SSF49303">
    <property type="entry name" value="beta-Galactosidase/glucuronidase domain"/>
    <property type="match status" value="1"/>
</dbReference>
<protein>
    <recommendedName>
        <fullName evidence="9">Beta-mannosidase B</fullName>
        <ecNumber evidence="3">3.2.1.25</ecNumber>
    </recommendedName>
    <alternativeName>
        <fullName evidence="10">Mannanase B</fullName>
    </alternativeName>
</protein>
<evidence type="ECO:0000256" key="6">
    <source>
        <dbReference type="ARBA" id="ARBA00023295"/>
    </source>
</evidence>
<dbReference type="RefSeq" id="XP_018137371.1">
    <property type="nucleotide sequence ID" value="XM_018288783.1"/>
</dbReference>
<name>A0A179F1M6_METCM</name>
<organism evidence="14 15">
    <name type="scientific">Pochonia chlamydosporia 170</name>
    <dbReference type="NCBI Taxonomy" id="1380566"/>
    <lineage>
        <taxon>Eukaryota</taxon>
        <taxon>Fungi</taxon>
        <taxon>Dikarya</taxon>
        <taxon>Ascomycota</taxon>
        <taxon>Pezizomycotina</taxon>
        <taxon>Sordariomycetes</taxon>
        <taxon>Hypocreomycetidae</taxon>
        <taxon>Hypocreales</taxon>
        <taxon>Clavicipitaceae</taxon>
        <taxon>Pochonia</taxon>
    </lineage>
</organism>
<dbReference type="GO" id="GO:0000272">
    <property type="term" value="P:polysaccharide catabolic process"/>
    <property type="evidence" value="ECO:0007669"/>
    <property type="project" value="UniProtKB-KW"/>
</dbReference>
<dbReference type="FunFam" id="3.20.20.80:FF:000050">
    <property type="entry name" value="Beta-mannosidase B"/>
    <property type="match status" value="1"/>
</dbReference>
<evidence type="ECO:0000256" key="9">
    <source>
        <dbReference type="ARBA" id="ARBA00041069"/>
    </source>
</evidence>
<dbReference type="Proteomes" id="UP000078397">
    <property type="component" value="Unassembled WGS sequence"/>
</dbReference>
<feature type="domain" description="Glycoside hydrolase family 2 immunoglobulin-like beta-sandwich" evidence="11">
    <location>
        <begin position="210"/>
        <end position="310"/>
    </location>
</feature>
<dbReference type="Gene3D" id="2.60.40.10">
    <property type="entry name" value="Immunoglobulins"/>
    <property type="match status" value="1"/>
</dbReference>
<dbReference type="STRING" id="1380566.A0A179F1M6"/>
<dbReference type="AlphaFoldDB" id="A0A179F1M6"/>
<keyword evidence="6" id="KW-0326">Glycosidase</keyword>
<proteinExistence type="inferred from homology"/>
<evidence type="ECO:0000256" key="8">
    <source>
        <dbReference type="ARBA" id="ARBA00038429"/>
    </source>
</evidence>
<dbReference type="KEGG" id="pchm:VFPPC_10406"/>
<evidence type="ECO:0000256" key="1">
    <source>
        <dbReference type="ARBA" id="ARBA00000829"/>
    </source>
</evidence>
<evidence type="ECO:0000259" key="11">
    <source>
        <dbReference type="Pfam" id="PF00703"/>
    </source>
</evidence>
<keyword evidence="7" id="KW-0624">Polysaccharide degradation</keyword>
<comment type="pathway">
    <text evidence="2">Glycan metabolism; N-glycan degradation.</text>
</comment>
<dbReference type="InterPro" id="IPR017853">
    <property type="entry name" value="GH"/>
</dbReference>
<dbReference type="InterPro" id="IPR013783">
    <property type="entry name" value="Ig-like_fold"/>
</dbReference>
<comment type="similarity">
    <text evidence="8">Belongs to the glycosyl hydrolase 2 family. Beta-mannosidase B subfamily.</text>
</comment>
<dbReference type="EMBL" id="LSBJ02000011">
    <property type="protein sequence ID" value="OAQ59347.1"/>
    <property type="molecule type" value="Genomic_DNA"/>
</dbReference>
<evidence type="ECO:0000256" key="10">
    <source>
        <dbReference type="ARBA" id="ARBA00041614"/>
    </source>
</evidence>
<dbReference type="SUPFAM" id="SSF49785">
    <property type="entry name" value="Galactose-binding domain-like"/>
    <property type="match status" value="1"/>
</dbReference>
<feature type="domain" description="Beta-mannosidase-like galactose-binding" evidence="13">
    <location>
        <begin position="29"/>
        <end position="201"/>
    </location>
</feature>
<reference evidence="14 15" key="1">
    <citation type="journal article" date="2016" name="PLoS Pathog.">
        <title>Biosynthesis of antibiotic leucinostatins in bio-control fungus Purpureocillium lilacinum and their inhibition on phytophthora revealed by genome mining.</title>
        <authorList>
            <person name="Wang G."/>
            <person name="Liu Z."/>
            <person name="Lin R."/>
            <person name="Li E."/>
            <person name="Mao Z."/>
            <person name="Ling J."/>
            <person name="Yang Y."/>
            <person name="Yin W.B."/>
            <person name="Xie B."/>
        </authorList>
    </citation>
    <scope>NUCLEOTIDE SEQUENCE [LARGE SCALE GENOMIC DNA]</scope>
    <source>
        <strain evidence="14">170</strain>
    </source>
</reference>